<dbReference type="EMBL" id="FNXB01000011">
    <property type="protein sequence ID" value="SEH81465.1"/>
    <property type="molecule type" value="Genomic_DNA"/>
</dbReference>
<sequence length="315" mass="33705">MSRIAVLVPGKVHERVLTRLRESFDVIEADPVALDAEAAGRIRGVAVSGTFNAAAIDSLPNVELISSFGVGYDGVNAKHAATKGVIVTNTPDVLNDEVADTAIGLLLNTIRELPRAENWLRAGNWKPGQNYPLSRFSLKGRHVGIYGLGRIGQEIAKRLEPFKVKISYHTRTRHADAPYGYYPSLKDLAEAVDTLISIVPKTPQTHKTINAEILSALGPNGVFINVGRGWTVDEDALAAALKSGTIGAAGLDVFYDEPDVPASLLDLPNAVLLPHLASGSVPTRNAMADLVVDNLIGWFQNGKPMTPVPETPVKA</sequence>
<dbReference type="Gene3D" id="3.40.50.720">
    <property type="entry name" value="NAD(P)-binding Rossmann-like Domain"/>
    <property type="match status" value="2"/>
</dbReference>
<evidence type="ECO:0000313" key="10">
    <source>
        <dbReference type="Proteomes" id="UP000198939"/>
    </source>
</evidence>
<dbReference type="Pfam" id="PF00389">
    <property type="entry name" value="2-Hacid_dh"/>
    <property type="match status" value="1"/>
</dbReference>
<keyword evidence="7" id="KW-0670">Pyruvate</keyword>
<protein>
    <submittedName>
        <fullName evidence="7">Glyoxylate/hydroxypyruvate reductase B</fullName>
        <ecNumber evidence="7">1.1.1.79</ecNumber>
    </submittedName>
    <submittedName>
        <fullName evidence="8">Lactate dehydrogenase</fullName>
    </submittedName>
</protein>
<dbReference type="SUPFAM" id="SSF51735">
    <property type="entry name" value="NAD(P)-binding Rossmann-fold domains"/>
    <property type="match status" value="1"/>
</dbReference>
<dbReference type="OrthoDB" id="9793626at2"/>
<dbReference type="EC" id="1.1.1.79" evidence="7"/>
<feature type="domain" description="D-isomer specific 2-hydroxyacid dehydrogenase NAD-binding" evidence="6">
    <location>
        <begin position="103"/>
        <end position="277"/>
    </location>
</feature>
<dbReference type="FunFam" id="3.40.50.720:FF:000213">
    <property type="entry name" value="Putative 2-hydroxyacid dehydrogenase"/>
    <property type="match status" value="1"/>
</dbReference>
<gene>
    <name evidence="7" type="primary">ghrB_1</name>
    <name evidence="7" type="ORF">RTCCBAU85039_2499</name>
    <name evidence="8" type="ORF">SAMN05216228_100944</name>
</gene>
<feature type="domain" description="D-isomer specific 2-hydroxyacid dehydrogenase catalytic" evidence="5">
    <location>
        <begin position="10"/>
        <end position="308"/>
    </location>
</feature>
<dbReference type="GO" id="GO:0016618">
    <property type="term" value="F:hydroxypyruvate reductase [NAD(P)H] activity"/>
    <property type="evidence" value="ECO:0007669"/>
    <property type="project" value="TreeGrafter"/>
</dbReference>
<dbReference type="InterPro" id="IPR029752">
    <property type="entry name" value="D-isomer_DH_CS1"/>
</dbReference>
<dbReference type="InterPro" id="IPR036291">
    <property type="entry name" value="NAD(P)-bd_dom_sf"/>
</dbReference>
<dbReference type="EMBL" id="FOCV01000009">
    <property type="protein sequence ID" value="SEN92442.1"/>
    <property type="molecule type" value="Genomic_DNA"/>
</dbReference>
<reference evidence="8 10" key="3">
    <citation type="submission" date="2016-10" db="EMBL/GenBank/DDBJ databases">
        <authorList>
            <person name="Varghese N."/>
            <person name="Submissions S."/>
        </authorList>
    </citation>
    <scope>NUCLEOTIDE SEQUENCE [LARGE SCALE GENOMIC DNA]</scope>
    <source>
        <strain evidence="8 10">CGMCC 1.7071</strain>
    </source>
</reference>
<dbReference type="RefSeq" id="WP_072375335.1">
    <property type="nucleotide sequence ID" value="NZ_FNXB01000011.1"/>
</dbReference>
<evidence type="ECO:0000313" key="7">
    <source>
        <dbReference type="EMBL" id="SEH81465.1"/>
    </source>
</evidence>
<evidence type="ECO:0000259" key="6">
    <source>
        <dbReference type="Pfam" id="PF02826"/>
    </source>
</evidence>
<proteinExistence type="inferred from homology"/>
<dbReference type="PANTHER" id="PTHR10996">
    <property type="entry name" value="2-HYDROXYACID DEHYDROGENASE-RELATED"/>
    <property type="match status" value="1"/>
</dbReference>
<dbReference type="PANTHER" id="PTHR10996:SF178">
    <property type="entry name" value="2-HYDROXYACID DEHYDROGENASE YGL185C-RELATED"/>
    <property type="match status" value="1"/>
</dbReference>
<dbReference type="InterPro" id="IPR050223">
    <property type="entry name" value="D-isomer_2-hydroxyacid_DH"/>
</dbReference>
<dbReference type="GO" id="GO:0051287">
    <property type="term" value="F:NAD binding"/>
    <property type="evidence" value="ECO:0007669"/>
    <property type="project" value="InterPro"/>
</dbReference>
<dbReference type="STRING" id="501024.RTCCBAU85039_2499"/>
<accession>A0A1H8KHQ8</accession>
<dbReference type="PROSITE" id="PS00065">
    <property type="entry name" value="D_2_HYDROXYACID_DH_1"/>
    <property type="match status" value="1"/>
</dbReference>
<dbReference type="SUPFAM" id="SSF52283">
    <property type="entry name" value="Formate/glycerate dehydrogenase catalytic domain-like"/>
    <property type="match status" value="1"/>
</dbReference>
<dbReference type="InterPro" id="IPR006139">
    <property type="entry name" value="D-isomer_2_OHA_DH_cat_dom"/>
</dbReference>
<dbReference type="AlphaFoldDB" id="A0A1H8KHQ8"/>
<evidence type="ECO:0000313" key="9">
    <source>
        <dbReference type="Proteomes" id="UP000183063"/>
    </source>
</evidence>
<dbReference type="Proteomes" id="UP000183063">
    <property type="component" value="Unassembled WGS sequence"/>
</dbReference>
<evidence type="ECO:0000256" key="1">
    <source>
        <dbReference type="ARBA" id="ARBA00022857"/>
    </source>
</evidence>
<dbReference type="CDD" id="cd12156">
    <property type="entry name" value="HPPR"/>
    <property type="match status" value="1"/>
</dbReference>
<keyword evidence="3" id="KW-0520">NAD</keyword>
<dbReference type="Proteomes" id="UP000198939">
    <property type="component" value="Unassembled WGS sequence"/>
</dbReference>
<evidence type="ECO:0000313" key="8">
    <source>
        <dbReference type="EMBL" id="SEN92442.1"/>
    </source>
</evidence>
<keyword evidence="1" id="KW-0521">NADP</keyword>
<keyword evidence="10" id="KW-1185">Reference proteome</keyword>
<organism evidence="7 9">
    <name type="scientific">Rhizobium tibeticum</name>
    <dbReference type="NCBI Taxonomy" id="501024"/>
    <lineage>
        <taxon>Bacteria</taxon>
        <taxon>Pseudomonadati</taxon>
        <taxon>Pseudomonadota</taxon>
        <taxon>Alphaproteobacteria</taxon>
        <taxon>Hyphomicrobiales</taxon>
        <taxon>Rhizobiaceae</taxon>
        <taxon>Rhizobium/Agrobacterium group</taxon>
        <taxon>Rhizobium</taxon>
    </lineage>
</organism>
<comment type="similarity">
    <text evidence="4">Belongs to the D-isomer specific 2-hydroxyacid dehydrogenase family.</text>
</comment>
<evidence type="ECO:0000256" key="2">
    <source>
        <dbReference type="ARBA" id="ARBA00023002"/>
    </source>
</evidence>
<dbReference type="GO" id="GO:0005829">
    <property type="term" value="C:cytosol"/>
    <property type="evidence" value="ECO:0007669"/>
    <property type="project" value="TreeGrafter"/>
</dbReference>
<name>A0A1H8KHQ8_9HYPH</name>
<reference evidence="7" key="1">
    <citation type="submission" date="2016-10" db="EMBL/GenBank/DDBJ databases">
        <authorList>
            <person name="de Groot N.N."/>
        </authorList>
    </citation>
    <scope>NUCLEOTIDE SEQUENCE [LARGE SCALE GENOMIC DNA]</scope>
    <source>
        <strain evidence="7">CCBAU85039</strain>
    </source>
</reference>
<dbReference type="Pfam" id="PF02826">
    <property type="entry name" value="2-Hacid_dh_C"/>
    <property type="match status" value="1"/>
</dbReference>
<evidence type="ECO:0000256" key="3">
    <source>
        <dbReference type="ARBA" id="ARBA00023027"/>
    </source>
</evidence>
<evidence type="ECO:0000259" key="5">
    <source>
        <dbReference type="Pfam" id="PF00389"/>
    </source>
</evidence>
<evidence type="ECO:0000256" key="4">
    <source>
        <dbReference type="RuleBase" id="RU003719"/>
    </source>
</evidence>
<dbReference type="InterPro" id="IPR006140">
    <property type="entry name" value="D-isomer_DH_NAD-bd"/>
</dbReference>
<dbReference type="GO" id="GO:0030267">
    <property type="term" value="F:glyoxylate reductase (NADPH) activity"/>
    <property type="evidence" value="ECO:0007669"/>
    <property type="project" value="UniProtKB-EC"/>
</dbReference>
<reference evidence="9" key="2">
    <citation type="submission" date="2016-10" db="EMBL/GenBank/DDBJ databases">
        <authorList>
            <person name="Wibberg D."/>
        </authorList>
    </citation>
    <scope>NUCLEOTIDE SEQUENCE [LARGE SCALE GENOMIC DNA]</scope>
</reference>
<keyword evidence="2 4" id="KW-0560">Oxidoreductase</keyword>